<feature type="transmembrane region" description="Helical" evidence="1">
    <location>
        <begin position="257"/>
        <end position="279"/>
    </location>
</feature>
<reference evidence="2 3" key="1">
    <citation type="submission" date="2024-01" db="EMBL/GenBank/DDBJ databases">
        <title>A draft genome for the cacao thread blight pathogen Marasmiellus scandens.</title>
        <authorList>
            <person name="Baruah I.K."/>
            <person name="Leung J."/>
            <person name="Bukari Y."/>
            <person name="Amoako-Attah I."/>
            <person name="Meinhardt L.W."/>
            <person name="Bailey B.A."/>
            <person name="Cohen S.P."/>
        </authorList>
    </citation>
    <scope>NUCLEOTIDE SEQUENCE [LARGE SCALE GENOMIC DNA]</scope>
    <source>
        <strain evidence="2 3">GH-19</strain>
    </source>
</reference>
<dbReference type="EMBL" id="JBANRG010000032">
    <property type="protein sequence ID" value="KAK7450998.1"/>
    <property type="molecule type" value="Genomic_DNA"/>
</dbReference>
<feature type="transmembrane region" description="Helical" evidence="1">
    <location>
        <begin position="183"/>
        <end position="210"/>
    </location>
</feature>
<organism evidence="2 3">
    <name type="scientific">Marasmiellus scandens</name>
    <dbReference type="NCBI Taxonomy" id="2682957"/>
    <lineage>
        <taxon>Eukaryota</taxon>
        <taxon>Fungi</taxon>
        <taxon>Dikarya</taxon>
        <taxon>Basidiomycota</taxon>
        <taxon>Agaricomycotina</taxon>
        <taxon>Agaricomycetes</taxon>
        <taxon>Agaricomycetidae</taxon>
        <taxon>Agaricales</taxon>
        <taxon>Marasmiineae</taxon>
        <taxon>Omphalotaceae</taxon>
        <taxon>Marasmiellus</taxon>
    </lineage>
</organism>
<feature type="transmembrane region" description="Helical" evidence="1">
    <location>
        <begin position="230"/>
        <end position="251"/>
    </location>
</feature>
<feature type="transmembrane region" description="Helical" evidence="1">
    <location>
        <begin position="141"/>
        <end position="163"/>
    </location>
</feature>
<comment type="caution">
    <text evidence="2">The sequence shown here is derived from an EMBL/GenBank/DDBJ whole genome shotgun (WGS) entry which is preliminary data.</text>
</comment>
<gene>
    <name evidence="2" type="ORF">VKT23_012675</name>
</gene>
<name>A0ABR1J898_9AGAR</name>
<keyword evidence="3" id="KW-1185">Reference proteome</keyword>
<evidence type="ECO:0000313" key="2">
    <source>
        <dbReference type="EMBL" id="KAK7450998.1"/>
    </source>
</evidence>
<feature type="transmembrane region" description="Helical" evidence="1">
    <location>
        <begin position="28"/>
        <end position="49"/>
    </location>
</feature>
<keyword evidence="1" id="KW-1133">Transmembrane helix</keyword>
<accession>A0ABR1J898</accession>
<feature type="transmembrane region" description="Helical" evidence="1">
    <location>
        <begin position="100"/>
        <end position="121"/>
    </location>
</feature>
<protein>
    <submittedName>
        <fullName evidence="2">Uncharacterized protein</fullName>
    </submittedName>
</protein>
<keyword evidence="1" id="KW-0472">Membrane</keyword>
<evidence type="ECO:0000313" key="3">
    <source>
        <dbReference type="Proteomes" id="UP001498398"/>
    </source>
</evidence>
<feature type="transmembrane region" description="Helical" evidence="1">
    <location>
        <begin position="61"/>
        <end position="80"/>
    </location>
</feature>
<keyword evidence="1" id="KW-0812">Transmembrane</keyword>
<evidence type="ECO:0000256" key="1">
    <source>
        <dbReference type="SAM" id="Phobius"/>
    </source>
</evidence>
<sequence length="417" mass="45622">MPVSWGMGTPRVLVTERPPDESQHNDSLITVFVAFQLIGLVGAVITFITALCSSVRRHPTWYNFLASWIISCISYSLLFFGGEIDEPKPAFGLCMTQASLIYAAPPFTAATTLGLVVQIWFTVRSMLSKNPMLAQRLWTSLILALPWLLWCGVIAESVAFALSTPSSIRKTGSGMYCNTGIPIPGRVSAILAAIHLIPAVIIEVLIFMALRKNWTAFKARKNTMSMVIRVFGFSIFGVFALVLSLFFVFTIHHGSDLNIVVATIPVAAILVFGSQSDLLDVYMFWKRKRPAPLALPPTPFPEQSQNDVEKAGGSIQVPTSPVHINSTVSSPSSKSVALSVSTNFTQDTWRSVKKLPPLPGTVPEDASQDYDVDIFSATSPCSPCSPLSNRGRSIRRTLRPTSQQSLLSIVPWRFSKA</sequence>
<proteinExistence type="predicted"/>
<dbReference type="Proteomes" id="UP001498398">
    <property type="component" value="Unassembled WGS sequence"/>
</dbReference>